<name>A0A8J2J4L1_9HEXA</name>
<keyword evidence="2" id="KW-1185">Reference proteome</keyword>
<evidence type="ECO:0000313" key="2">
    <source>
        <dbReference type="Proteomes" id="UP000708208"/>
    </source>
</evidence>
<gene>
    <name evidence="1" type="ORF">AFUS01_LOCUS2033</name>
</gene>
<evidence type="ECO:0000313" key="1">
    <source>
        <dbReference type="EMBL" id="CAG7670503.1"/>
    </source>
</evidence>
<accession>A0A8J2J4L1</accession>
<protein>
    <submittedName>
        <fullName evidence="1">Uncharacterized protein</fullName>
    </submittedName>
</protein>
<dbReference type="EMBL" id="CAJVCH010011439">
    <property type="protein sequence ID" value="CAG7670503.1"/>
    <property type="molecule type" value="Genomic_DNA"/>
</dbReference>
<feature type="non-terminal residue" evidence="1">
    <location>
        <position position="1"/>
    </location>
</feature>
<reference evidence="1" key="1">
    <citation type="submission" date="2021-06" db="EMBL/GenBank/DDBJ databases">
        <authorList>
            <person name="Hodson N. C."/>
            <person name="Mongue J. A."/>
            <person name="Jaron S. K."/>
        </authorList>
    </citation>
    <scope>NUCLEOTIDE SEQUENCE</scope>
</reference>
<organism evidence="1 2">
    <name type="scientific">Allacma fusca</name>
    <dbReference type="NCBI Taxonomy" id="39272"/>
    <lineage>
        <taxon>Eukaryota</taxon>
        <taxon>Metazoa</taxon>
        <taxon>Ecdysozoa</taxon>
        <taxon>Arthropoda</taxon>
        <taxon>Hexapoda</taxon>
        <taxon>Collembola</taxon>
        <taxon>Symphypleona</taxon>
        <taxon>Sminthuridae</taxon>
        <taxon>Allacma</taxon>
    </lineage>
</organism>
<proteinExistence type="predicted"/>
<comment type="caution">
    <text evidence="1">The sequence shown here is derived from an EMBL/GenBank/DDBJ whole genome shotgun (WGS) entry which is preliminary data.</text>
</comment>
<dbReference type="AlphaFoldDB" id="A0A8J2J4L1"/>
<sequence>PLLNNEVDQRLLQHGWTLAEFH</sequence>
<dbReference type="Proteomes" id="UP000708208">
    <property type="component" value="Unassembled WGS sequence"/>
</dbReference>